<protein>
    <submittedName>
        <fullName evidence="2">Homeobox protein 2-like</fullName>
    </submittedName>
</protein>
<sequence>MNSIAACLANDIEILHVSHNQHGGSNYHPNNSDIKFVEHQNNLGNSIHHNNWNSSTSIHRIPERYENETYTNGEYLYSQRNNMRHSQFIPCCYSSYINLTHFDRVNGNYHLSNHHMYHGNGSDLSKHPYMGQGIYYPQQLAYQNNKSNSNMDNSFFKLNRFSSNNNNLKNSSNSRSMTRPASIAALSNSSFSFLSSQDISSQKAEININIPKNSSYTKEEPRIHNSEYNHNLKSVKSMQHINNTDNIPIPSVESNVIKPNITMRKKPNSNGSAKEKIKKDRTHSWRVSRFLPSKIANSFSNSMYCKFILKFLTGGLYHCVLFF</sequence>
<dbReference type="WBParaSite" id="PTRK_0000470500.1">
    <property type="protein sequence ID" value="PTRK_0000470500.1"/>
    <property type="gene ID" value="PTRK_0000470500"/>
</dbReference>
<reference evidence="2" key="1">
    <citation type="submission" date="2017-02" db="UniProtKB">
        <authorList>
            <consortium name="WormBaseParasite"/>
        </authorList>
    </citation>
    <scope>IDENTIFICATION</scope>
</reference>
<accession>A0A0N4ZAZ1</accession>
<organism evidence="1 2">
    <name type="scientific">Parastrongyloides trichosuri</name>
    <name type="common">Possum-specific nematode worm</name>
    <dbReference type="NCBI Taxonomy" id="131310"/>
    <lineage>
        <taxon>Eukaryota</taxon>
        <taxon>Metazoa</taxon>
        <taxon>Ecdysozoa</taxon>
        <taxon>Nematoda</taxon>
        <taxon>Chromadorea</taxon>
        <taxon>Rhabditida</taxon>
        <taxon>Tylenchina</taxon>
        <taxon>Panagrolaimomorpha</taxon>
        <taxon>Strongyloidoidea</taxon>
        <taxon>Strongyloididae</taxon>
        <taxon>Parastrongyloides</taxon>
    </lineage>
</organism>
<evidence type="ECO:0000313" key="1">
    <source>
        <dbReference type="Proteomes" id="UP000038045"/>
    </source>
</evidence>
<proteinExistence type="predicted"/>
<evidence type="ECO:0000313" key="2">
    <source>
        <dbReference type="WBParaSite" id="PTRK_0000470500.1"/>
    </source>
</evidence>
<name>A0A0N4ZAZ1_PARTI</name>
<dbReference type="Proteomes" id="UP000038045">
    <property type="component" value="Unplaced"/>
</dbReference>
<dbReference type="AlphaFoldDB" id="A0A0N4ZAZ1"/>
<keyword evidence="1" id="KW-1185">Reference proteome</keyword>